<dbReference type="Proteomes" id="UP001062263">
    <property type="component" value="Chromosome"/>
</dbReference>
<reference evidence="1" key="1">
    <citation type="submission" date="2022-06" db="EMBL/GenBank/DDBJ databases">
        <title>Akkermansia biwalacus sp. nov., an anaerobic mucin-degrading bacterium isolated from human intestine.</title>
        <authorList>
            <person name="Kobayashi Y."/>
            <person name="Inoue S."/>
            <person name="Kawahara T."/>
            <person name="Kohda N."/>
        </authorList>
    </citation>
    <scope>NUCLEOTIDE SEQUENCE</scope>
    <source>
        <strain evidence="1">WON2089</strain>
    </source>
</reference>
<accession>A0ABN6QJT4</accession>
<evidence type="ECO:0000313" key="2">
    <source>
        <dbReference type="Proteomes" id="UP001062263"/>
    </source>
</evidence>
<keyword evidence="2" id="KW-1185">Reference proteome</keyword>
<organism evidence="1 2">
    <name type="scientific">Akkermansia biwaensis</name>
    <dbReference type="NCBI Taxonomy" id="2946555"/>
    <lineage>
        <taxon>Bacteria</taxon>
        <taxon>Pseudomonadati</taxon>
        <taxon>Verrucomicrobiota</taxon>
        <taxon>Verrucomicrobiia</taxon>
        <taxon>Verrucomicrobiales</taxon>
        <taxon>Akkermansiaceae</taxon>
        <taxon>Akkermansia</taxon>
    </lineage>
</organism>
<protein>
    <submittedName>
        <fullName evidence="1">Spermidine synthase</fullName>
    </submittedName>
</protein>
<evidence type="ECO:0000313" key="1">
    <source>
        <dbReference type="EMBL" id="BDL43231.1"/>
    </source>
</evidence>
<dbReference type="InterPro" id="IPR029063">
    <property type="entry name" value="SAM-dependent_MTases_sf"/>
</dbReference>
<dbReference type="Gene3D" id="3.40.50.150">
    <property type="entry name" value="Vaccinia Virus protein VP39"/>
    <property type="match status" value="1"/>
</dbReference>
<proteinExistence type="predicted"/>
<dbReference type="SUPFAM" id="SSF53335">
    <property type="entry name" value="S-adenosyl-L-methionine-dependent methyltransferases"/>
    <property type="match status" value="1"/>
</dbReference>
<gene>
    <name evidence="1" type="ORF">Abiwalacus_08050</name>
</gene>
<dbReference type="EMBL" id="AP025943">
    <property type="protein sequence ID" value="BDL43231.1"/>
    <property type="molecule type" value="Genomic_DNA"/>
</dbReference>
<sequence>MRKVRFPCNFFQLGPYSSPNTLSGLALKSVLSYAVRPALFDMKPITKLASTQLPDGSILELWERDGFHFLLRDGMQTASSFSHGSNETAAAIATAPVKRANQPSFLLDGLGLGFTLFSLMDQVQREKASFIVAEPCRELVDWHQEFLDGERPGFLHDPRVSVEFSTALQVARKQQKSFHAILCRSTHDRMNLSVAEASDYFAALKQGGLLVITVARPDTRLVRTLQKAGFEVNTEAVPASHKGKKTTFHTVILGKKGRFVPFSARQS</sequence>
<name>A0ABN6QJT4_9BACT</name>